<keyword evidence="3" id="KW-1185">Reference proteome</keyword>
<reference evidence="2 3" key="1">
    <citation type="submission" date="2024-06" db="EMBL/GenBank/DDBJ databases">
        <title>The Natural Products Discovery Center: Release of the First 8490 Sequenced Strains for Exploring Actinobacteria Biosynthetic Diversity.</title>
        <authorList>
            <person name="Kalkreuter E."/>
            <person name="Kautsar S.A."/>
            <person name="Yang D."/>
            <person name="Bader C.D."/>
            <person name="Teijaro C.N."/>
            <person name="Fluegel L."/>
            <person name="Davis C.M."/>
            <person name="Simpson J.R."/>
            <person name="Lauterbach L."/>
            <person name="Steele A.D."/>
            <person name="Gui C."/>
            <person name="Meng S."/>
            <person name="Li G."/>
            <person name="Viehrig K."/>
            <person name="Ye F."/>
            <person name="Su P."/>
            <person name="Kiefer A.F."/>
            <person name="Nichols A."/>
            <person name="Cepeda A.J."/>
            <person name="Yan W."/>
            <person name="Fan B."/>
            <person name="Jiang Y."/>
            <person name="Adhikari A."/>
            <person name="Zheng C.-J."/>
            <person name="Schuster L."/>
            <person name="Cowan T.M."/>
            <person name="Smanski M.J."/>
            <person name="Chevrette M.G."/>
            <person name="De Carvalho L.P.S."/>
            <person name="Shen B."/>
        </authorList>
    </citation>
    <scope>NUCLEOTIDE SEQUENCE [LARGE SCALE GENOMIC DNA]</scope>
    <source>
        <strain evidence="2 3">NPDC052768</strain>
    </source>
</reference>
<gene>
    <name evidence="2" type="ORF">AB0K95_02135</name>
</gene>
<accession>A0ABV3J7D2</accession>
<proteinExistence type="predicted"/>
<evidence type="ECO:0000256" key="1">
    <source>
        <dbReference type="SAM" id="MobiDB-lite"/>
    </source>
</evidence>
<dbReference type="RefSeq" id="WP_364018110.1">
    <property type="nucleotide sequence ID" value="NZ_JBFATD010000001.1"/>
</dbReference>
<sequence>MTEDLQFAPHMQSSIGAAVSTTMPHLRPTLSPELTLVGPGGRKVTMDPPKTDPPGAGLQMLGPEGVVGIDPRHILRMEPTPGSVDVEPNYLACIEFDLPELPWLFTPARVDQGQLRPWLALVVLERADHQPQPGRPLPFVDVAPARLPDPASSWAWAHVQRPAGRAGPLTSRLLCPRRLEQSTPYLACLVPAFEGGRVAGLTDGDQQVDALGDAWQVGGGVVRLPVYHHWEFTTGEAGDFEQLASAVVPLKKDEIAALGGVSVDITEPWRNGEPLHTSDGTRARQTIVVQGVLSLHDPPDDTVDAAAVEDFMTRVADQISRGAEDDVTLPFYGGHHLVRREIDAGETGWPADLNLWPERRIPAALGAEWVRENQEFLMARAWEQVGPVREANRLRARTAFCTEVASSVHRRDIGTLDPAELLRLAGPVNDRVMTDSGLPLRTEIAVSPAPTALADPALHRLVLRSRGPISRRTGVRPASYVARALGGELIPPMPAPVVTAPQATAPLAGEDSDELAARVGSALRSDDSHRAGTVLRVLSAMAVSAEANGFPDQAQALTSAVADPVRRMVGETPEDALAAEGTDGTMPALRLLSLDRAFTATTVAPLVGELAERFGAMSAGPAVNVPVLHHVLASDSMSDDPGSHLLELGVPVDQSALGARLTTALEPGPLLAARLAHQASPEPGFLAAETPAPTDPVMMCPSFPAPLALALKERLPDWFLPGSGLIPDNRAVLLKANPEFIAAFMVGANDEINRELRWREYPTDLRGTPFTQFWPRTDGVSDVPPLHTWTPDGALGSHLAAGAGGLDVLLIRGPLVRRYPDMTVAALPPEARHQPGLAEESWQRPVMILNLDEQTAAYAFELPEATVHDWWFVLAENAHRVRFGFDTAETAAAQQADEETHEAQPRPPWSDLNWGDVDGGRGFAEIDGRVLPSAGTPTPVSGGRWNAAEVANMALQRPFRIVRSARSLIGDP</sequence>
<protein>
    <submittedName>
        <fullName evidence="2">Uncharacterized protein</fullName>
    </submittedName>
</protein>
<evidence type="ECO:0000313" key="2">
    <source>
        <dbReference type="EMBL" id="MEV5244069.1"/>
    </source>
</evidence>
<organism evidence="2 3">
    <name type="scientific">Streptomyces werraensis</name>
    <dbReference type="NCBI Taxonomy" id="68284"/>
    <lineage>
        <taxon>Bacteria</taxon>
        <taxon>Bacillati</taxon>
        <taxon>Actinomycetota</taxon>
        <taxon>Actinomycetes</taxon>
        <taxon>Kitasatosporales</taxon>
        <taxon>Streptomycetaceae</taxon>
        <taxon>Streptomyces</taxon>
    </lineage>
</organism>
<evidence type="ECO:0000313" key="3">
    <source>
        <dbReference type="Proteomes" id="UP001552527"/>
    </source>
</evidence>
<dbReference type="Proteomes" id="UP001552527">
    <property type="component" value="Unassembled WGS sequence"/>
</dbReference>
<comment type="caution">
    <text evidence="2">The sequence shown here is derived from an EMBL/GenBank/DDBJ whole genome shotgun (WGS) entry which is preliminary data.</text>
</comment>
<feature type="region of interest" description="Disordered" evidence="1">
    <location>
        <begin position="890"/>
        <end position="911"/>
    </location>
</feature>
<dbReference type="EMBL" id="JBFATE010000001">
    <property type="protein sequence ID" value="MEV5244069.1"/>
    <property type="molecule type" value="Genomic_DNA"/>
</dbReference>
<name>A0ABV3J7D2_9ACTN</name>